<gene>
    <name evidence="3" type="ORF">F6453_3738</name>
</gene>
<dbReference type="AlphaFoldDB" id="A0A833JL99"/>
<comment type="caution">
    <text evidence="3">The sequence shown here is derived from an EMBL/GenBank/DDBJ whole genome shotgun (WGS) entry which is preliminary data.</text>
</comment>
<protein>
    <recommendedName>
        <fullName evidence="5">Glycosyltransferase family 1 protein</fullName>
    </recommendedName>
</protein>
<feature type="domain" description="Glycosyltransferase subfamily 4-like N-terminal" evidence="2">
    <location>
        <begin position="9"/>
        <end position="149"/>
    </location>
</feature>
<dbReference type="PANTHER" id="PTHR12526">
    <property type="entry name" value="GLYCOSYLTRANSFERASE"/>
    <property type="match status" value="1"/>
</dbReference>
<dbReference type="Gene3D" id="3.40.50.2000">
    <property type="entry name" value="Glycogen Phosphorylase B"/>
    <property type="match status" value="2"/>
</dbReference>
<dbReference type="Pfam" id="PF13477">
    <property type="entry name" value="Glyco_trans_4_2"/>
    <property type="match status" value="1"/>
</dbReference>
<evidence type="ECO:0000259" key="1">
    <source>
        <dbReference type="Pfam" id="PF00534"/>
    </source>
</evidence>
<dbReference type="PANTHER" id="PTHR12526:SF638">
    <property type="entry name" value="SPORE COAT PROTEIN SA"/>
    <property type="match status" value="1"/>
</dbReference>
<sequence>MGIASSASKIVFVVNVAWYFRLHWLERALAAKAAGLRVCVVSGSDSVAEDCKFFENQGIHWIHWQVSRFSVAPSILHQEFQALRAILDEVCPDIVHSITIKPNLLCGTYSLRRKSACRYVQTFPGMGSILAGKSLKGAVKRVLATIALRRVCRHVDWMTFENNDDARYFRRWISRPETNFLVSLGAGVDLQQFRYSENIKEPDSPLRVLHAARLLKSKGLPPLVEAARALNSNGQRVELTVAGIPEPESGDSISVDWVQEQHDCGNLNYLGKVDDMVSLISRNHVVALPTSYGEGIPRILIEAAAMGRCVLATDVPGCRELIDDCETGLLLKNAKAETIASRLETLIAKPECLGRMGVNARAKVESGFEKSTVIEQFLGIYSTLKKEPDCFK</sequence>
<dbReference type="Proteomes" id="UP000469950">
    <property type="component" value="Unassembled WGS sequence"/>
</dbReference>
<name>A0A833JL99_MARNT</name>
<feature type="domain" description="Glycosyl transferase family 1" evidence="1">
    <location>
        <begin position="196"/>
        <end position="362"/>
    </location>
</feature>
<dbReference type="EMBL" id="WBMP01000025">
    <property type="protein sequence ID" value="KAE8543944.1"/>
    <property type="molecule type" value="Genomic_DNA"/>
</dbReference>
<evidence type="ECO:0000259" key="2">
    <source>
        <dbReference type="Pfam" id="PF13477"/>
    </source>
</evidence>
<evidence type="ECO:0008006" key="5">
    <source>
        <dbReference type="Google" id="ProtNLM"/>
    </source>
</evidence>
<evidence type="ECO:0000313" key="3">
    <source>
        <dbReference type="EMBL" id="KAE8543944.1"/>
    </source>
</evidence>
<dbReference type="Pfam" id="PF00534">
    <property type="entry name" value="Glycos_transf_1"/>
    <property type="match status" value="1"/>
</dbReference>
<reference evidence="3 4" key="1">
    <citation type="submission" date="2019-10" db="EMBL/GenBank/DDBJ databases">
        <title>Draft genome sequence of Marinobacter hydrocarbonoclasticus NCT7M from the microbiome of the marine copepod.</title>
        <authorList>
            <person name="Nuttall R."/>
            <person name="Sharma G."/>
            <person name="Moisander P."/>
        </authorList>
    </citation>
    <scope>NUCLEOTIDE SEQUENCE [LARGE SCALE GENOMIC DNA]</scope>
    <source>
        <strain evidence="3 4">NCT7M</strain>
    </source>
</reference>
<dbReference type="InterPro" id="IPR028098">
    <property type="entry name" value="Glyco_trans_4-like_N"/>
</dbReference>
<accession>A0A833JL99</accession>
<dbReference type="RefSeq" id="WP_153741684.1">
    <property type="nucleotide sequence ID" value="NZ_JAHVJE010000010.1"/>
</dbReference>
<proteinExistence type="predicted"/>
<dbReference type="GO" id="GO:1901135">
    <property type="term" value="P:carbohydrate derivative metabolic process"/>
    <property type="evidence" value="ECO:0007669"/>
    <property type="project" value="UniProtKB-ARBA"/>
</dbReference>
<dbReference type="InterPro" id="IPR001296">
    <property type="entry name" value="Glyco_trans_1"/>
</dbReference>
<dbReference type="CDD" id="cd03808">
    <property type="entry name" value="GT4_CapM-like"/>
    <property type="match status" value="1"/>
</dbReference>
<dbReference type="GO" id="GO:0016757">
    <property type="term" value="F:glycosyltransferase activity"/>
    <property type="evidence" value="ECO:0007669"/>
    <property type="project" value="InterPro"/>
</dbReference>
<organism evidence="3 4">
    <name type="scientific">Marinobacter nauticus</name>
    <name type="common">Marinobacter hydrocarbonoclasticus</name>
    <name type="synonym">Marinobacter aquaeolei</name>
    <dbReference type="NCBI Taxonomy" id="2743"/>
    <lineage>
        <taxon>Bacteria</taxon>
        <taxon>Pseudomonadati</taxon>
        <taxon>Pseudomonadota</taxon>
        <taxon>Gammaproteobacteria</taxon>
        <taxon>Pseudomonadales</taxon>
        <taxon>Marinobacteraceae</taxon>
        <taxon>Marinobacter</taxon>
    </lineage>
</organism>
<dbReference type="SUPFAM" id="SSF53756">
    <property type="entry name" value="UDP-Glycosyltransferase/glycogen phosphorylase"/>
    <property type="match status" value="1"/>
</dbReference>
<evidence type="ECO:0000313" key="4">
    <source>
        <dbReference type="Proteomes" id="UP000469950"/>
    </source>
</evidence>